<dbReference type="WBParaSite" id="PSAMB.scaffold1016size37123.g10418.t1">
    <property type="protein sequence ID" value="PSAMB.scaffold1016size37123.g10418.t1"/>
    <property type="gene ID" value="PSAMB.scaffold1016size37123.g10418"/>
</dbReference>
<proteinExistence type="predicted"/>
<evidence type="ECO:0000313" key="2">
    <source>
        <dbReference type="WBParaSite" id="PSAMB.scaffold1016size37123.g10418.t1"/>
    </source>
</evidence>
<dbReference type="Proteomes" id="UP000887566">
    <property type="component" value="Unplaced"/>
</dbReference>
<sequence length="213" mass="22446">MDEEPVADVGIVRRRQQYGEQRSANDAERQMLVNSTASTTSTTGVEIFISVDRLDCAVVRLESNRMHSSMAVREAFGRMHRAGAPLVPPPHSPRSVLYPSSLLGCSLIVAFCTRVEQRKAAGPGVGSRAPRRQLRPMVGAAAAATAAAADSRAHRPLPPLAIGQSLSADAVDLKAISARLRARPCLVSALSGAFGRRDPVGGATASGAQERLA</sequence>
<dbReference type="AlphaFoldDB" id="A0A914UHX3"/>
<organism evidence="1 2">
    <name type="scientific">Plectus sambesii</name>
    <dbReference type="NCBI Taxonomy" id="2011161"/>
    <lineage>
        <taxon>Eukaryota</taxon>
        <taxon>Metazoa</taxon>
        <taxon>Ecdysozoa</taxon>
        <taxon>Nematoda</taxon>
        <taxon>Chromadorea</taxon>
        <taxon>Plectida</taxon>
        <taxon>Plectina</taxon>
        <taxon>Plectoidea</taxon>
        <taxon>Plectidae</taxon>
        <taxon>Plectus</taxon>
    </lineage>
</organism>
<protein>
    <submittedName>
        <fullName evidence="2">Uncharacterized protein</fullName>
    </submittedName>
</protein>
<evidence type="ECO:0000313" key="1">
    <source>
        <dbReference type="Proteomes" id="UP000887566"/>
    </source>
</evidence>
<keyword evidence="1" id="KW-1185">Reference proteome</keyword>
<reference evidence="2" key="1">
    <citation type="submission" date="2022-11" db="UniProtKB">
        <authorList>
            <consortium name="WormBaseParasite"/>
        </authorList>
    </citation>
    <scope>IDENTIFICATION</scope>
</reference>
<name>A0A914UHX3_9BILA</name>
<accession>A0A914UHX3</accession>